<organism evidence="7 8">
    <name type="scientific">Duganella lactea</name>
    <dbReference type="NCBI Taxonomy" id="2692173"/>
    <lineage>
        <taxon>Bacteria</taxon>
        <taxon>Pseudomonadati</taxon>
        <taxon>Pseudomonadota</taxon>
        <taxon>Betaproteobacteria</taxon>
        <taxon>Burkholderiales</taxon>
        <taxon>Oxalobacteraceae</taxon>
        <taxon>Telluria group</taxon>
        <taxon>Duganella</taxon>
    </lineage>
</organism>
<dbReference type="InterPro" id="IPR018357">
    <property type="entry name" value="Hexapep_transf_CS"/>
</dbReference>
<reference evidence="7 8" key="1">
    <citation type="submission" date="2019-12" db="EMBL/GenBank/DDBJ databases">
        <title>Novel species isolated from a subtropical stream in China.</title>
        <authorList>
            <person name="Lu H."/>
        </authorList>
    </citation>
    <scope>NUCLEOTIDE SEQUENCE [LARGE SCALE GENOMIC DNA]</scope>
    <source>
        <strain evidence="7 8">FT50W</strain>
    </source>
</reference>
<feature type="binding site" evidence="5">
    <location>
        <position position="71"/>
    </location>
    <ligand>
        <name>substrate</name>
    </ligand>
</feature>
<sequence length="216" mass="22290">MTTTSPALIIIGASGFGLEVHFLAERLGRRVKGFLDDNANLAGATVLGAPVLGKIESWTAHPECEFVVAIGNPRIRRKVVAQMGALGTPAFATLIDPAALLDQRLVALGQGSIICAGAMFTTQITLGQHCIVNLNATIGHEATLGDFVTIAPLAAISGCVRLADLVEVGTSACVRQGVTMGPGSMLGMGGVLTKDAEANTLLIGNPARMLRQLPPL</sequence>
<evidence type="ECO:0000313" key="8">
    <source>
        <dbReference type="Proteomes" id="UP000474565"/>
    </source>
</evidence>
<dbReference type="Pfam" id="PF17836">
    <property type="entry name" value="PglD_N"/>
    <property type="match status" value="1"/>
</dbReference>
<keyword evidence="3" id="KW-0677">Repeat</keyword>
<dbReference type="Gene3D" id="3.40.50.20">
    <property type="match status" value="1"/>
</dbReference>
<dbReference type="CDD" id="cd03360">
    <property type="entry name" value="LbH_AT_putative"/>
    <property type="match status" value="1"/>
</dbReference>
<evidence type="ECO:0000256" key="1">
    <source>
        <dbReference type="ARBA" id="ARBA00007274"/>
    </source>
</evidence>
<gene>
    <name evidence="7" type="ORF">GTP44_13420</name>
</gene>
<dbReference type="Proteomes" id="UP000474565">
    <property type="component" value="Unassembled WGS sequence"/>
</dbReference>
<dbReference type="InterPro" id="IPR041561">
    <property type="entry name" value="PglD_N"/>
</dbReference>
<feature type="active site" description="Proton acceptor" evidence="4">
    <location>
        <position position="140"/>
    </location>
</feature>
<evidence type="ECO:0000256" key="4">
    <source>
        <dbReference type="PIRSR" id="PIRSR620019-1"/>
    </source>
</evidence>
<dbReference type="PANTHER" id="PTHR43300">
    <property type="entry name" value="ACETYLTRANSFERASE"/>
    <property type="match status" value="1"/>
</dbReference>
<protein>
    <submittedName>
        <fullName evidence="7">Acetyltransferase</fullName>
    </submittedName>
</protein>
<dbReference type="Gene3D" id="2.160.10.10">
    <property type="entry name" value="Hexapeptide repeat proteins"/>
    <property type="match status" value="1"/>
</dbReference>
<feature type="domain" description="PglD N-terminal" evidence="6">
    <location>
        <begin position="8"/>
        <end position="82"/>
    </location>
</feature>
<feature type="site" description="Increases basicity of active site His" evidence="4">
    <location>
        <position position="141"/>
    </location>
</feature>
<dbReference type="PANTHER" id="PTHR43300:SF7">
    <property type="entry name" value="UDP-N-ACETYLBACILLOSAMINE N-ACETYLTRANSFERASE"/>
    <property type="match status" value="1"/>
</dbReference>
<name>A0A6L8MJ44_9BURK</name>
<dbReference type="InterPro" id="IPR011004">
    <property type="entry name" value="Trimer_LpxA-like_sf"/>
</dbReference>
<dbReference type="InterPro" id="IPR050179">
    <property type="entry name" value="Trans_hexapeptide_repeat"/>
</dbReference>
<evidence type="ECO:0000256" key="5">
    <source>
        <dbReference type="PIRSR" id="PIRSR620019-2"/>
    </source>
</evidence>
<dbReference type="SUPFAM" id="SSF51161">
    <property type="entry name" value="Trimeric LpxA-like enzymes"/>
    <property type="match status" value="1"/>
</dbReference>
<accession>A0A6L8MJ44</accession>
<dbReference type="GO" id="GO:0016740">
    <property type="term" value="F:transferase activity"/>
    <property type="evidence" value="ECO:0007669"/>
    <property type="project" value="UniProtKB-KW"/>
</dbReference>
<dbReference type="InterPro" id="IPR020019">
    <property type="entry name" value="AcTrfase_PglD-like"/>
</dbReference>
<keyword evidence="2 7" id="KW-0808">Transferase</keyword>
<comment type="similarity">
    <text evidence="1">Belongs to the transferase hexapeptide repeat family.</text>
</comment>
<dbReference type="PROSITE" id="PS00101">
    <property type="entry name" value="HEXAPEP_TRANSFERASES"/>
    <property type="match status" value="1"/>
</dbReference>
<evidence type="ECO:0000259" key="6">
    <source>
        <dbReference type="Pfam" id="PF17836"/>
    </source>
</evidence>
<dbReference type="EMBL" id="WWCP01000014">
    <property type="protein sequence ID" value="MYM82953.1"/>
    <property type="molecule type" value="Genomic_DNA"/>
</dbReference>
<dbReference type="NCBIfam" id="TIGR03570">
    <property type="entry name" value="NeuD_NnaD"/>
    <property type="match status" value="1"/>
</dbReference>
<evidence type="ECO:0000313" key="7">
    <source>
        <dbReference type="EMBL" id="MYM82953.1"/>
    </source>
</evidence>
<evidence type="ECO:0000256" key="2">
    <source>
        <dbReference type="ARBA" id="ARBA00022679"/>
    </source>
</evidence>
<comment type="caution">
    <text evidence="7">The sequence shown here is derived from an EMBL/GenBank/DDBJ whole genome shotgun (WGS) entry which is preliminary data.</text>
</comment>
<proteinExistence type="inferred from homology"/>
<dbReference type="AlphaFoldDB" id="A0A6L8MJ44"/>
<evidence type="ECO:0000256" key="3">
    <source>
        <dbReference type="ARBA" id="ARBA00022737"/>
    </source>
</evidence>